<keyword evidence="7 8" id="KW-0496">Mitochondrion</keyword>
<keyword evidence="3 8" id="KW-0808">Transferase</keyword>
<dbReference type="GO" id="GO:0005759">
    <property type="term" value="C:mitochondrial matrix"/>
    <property type="evidence" value="ECO:0007669"/>
    <property type="project" value="UniProtKB-SubCell"/>
</dbReference>
<sequence length="451" mass="51894">MSLFLRNCRKRWILPKRPLVRFNSRHFIHEKPDSNLQNQHQLRTALERFIKKEASRPLPTVSLDDLLRFSFVASHKDKPLMLIENANDTLSDMFVLVTKRLSEFMKLPYIVVLNPKIAEIYNSYLETLKVLLDFVAECDPECEIADDELNFKIQNLDQNDKFLEVLKQTIDIHTDNLSILSEGFEEISGLTMINDTTFLNEHLQERILMRLLANHHIQLSEQLKNVGGEFEGLDHIGIIEPNLNVLEILERSFGFVNDMASLKYDEKIRMDVRTVTINSDESATEYNIENFETAQGHPVLRFPYISAHIEYVLNEILKNSTRAHIENEVRVPIETLIVVNKPDVTKEGPQFYHLEIRISDQGLGIDPEVEKKLFDYSFTTFDSESVDGDSYKTLNHTGGNQANIIAGMGYGLPLSLTYNRLFHGDIQLKTVHGFGTTVYLKWIGVDAKKLV</sequence>
<evidence type="ECO:0000256" key="1">
    <source>
        <dbReference type="ARBA" id="ARBA00006155"/>
    </source>
</evidence>
<dbReference type="InterPro" id="IPR039028">
    <property type="entry name" value="BCKD/PDK"/>
</dbReference>
<dbReference type="EMBL" id="JAEUBE010000158">
    <property type="protein sequence ID" value="KAH3668502.1"/>
    <property type="molecule type" value="Genomic_DNA"/>
</dbReference>
<evidence type="ECO:0000256" key="4">
    <source>
        <dbReference type="ARBA" id="ARBA00022741"/>
    </source>
</evidence>
<evidence type="ECO:0000256" key="8">
    <source>
        <dbReference type="RuleBase" id="RU366032"/>
    </source>
</evidence>
<dbReference type="PANTHER" id="PTHR11947:SF20">
    <property type="entry name" value="[3-METHYL-2-OXOBUTANOATE DEHYDROGENASE [LIPOAMIDE]] KINASE, MITOCHONDRIAL"/>
    <property type="match status" value="1"/>
</dbReference>
<dbReference type="GO" id="GO:0005524">
    <property type="term" value="F:ATP binding"/>
    <property type="evidence" value="ECO:0007669"/>
    <property type="project" value="UniProtKB-UniRule"/>
</dbReference>
<dbReference type="SUPFAM" id="SSF69012">
    <property type="entry name" value="alpha-ketoacid dehydrogenase kinase, N-terminal domain"/>
    <property type="match status" value="1"/>
</dbReference>
<dbReference type="InterPro" id="IPR018955">
    <property type="entry name" value="BCDHK/PDK_N"/>
</dbReference>
<dbReference type="RefSeq" id="XP_046062916.1">
    <property type="nucleotide sequence ID" value="XM_046203106.1"/>
</dbReference>
<evidence type="ECO:0000313" key="11">
    <source>
        <dbReference type="Proteomes" id="UP000769157"/>
    </source>
</evidence>
<keyword evidence="5 8" id="KW-0418">Kinase</keyword>
<evidence type="ECO:0000259" key="9">
    <source>
        <dbReference type="SMART" id="SM00387"/>
    </source>
</evidence>
<dbReference type="GeneID" id="70234223"/>
<feature type="domain" description="Histidine kinase/HSP90-like ATPase" evidence="9">
    <location>
        <begin position="304"/>
        <end position="446"/>
    </location>
</feature>
<dbReference type="SUPFAM" id="SSF55874">
    <property type="entry name" value="ATPase domain of HSP90 chaperone/DNA topoisomerase II/histidine kinase"/>
    <property type="match status" value="1"/>
</dbReference>
<dbReference type="Pfam" id="PF02518">
    <property type="entry name" value="HATPase_c"/>
    <property type="match status" value="1"/>
</dbReference>
<keyword evidence="11" id="KW-1185">Reference proteome</keyword>
<dbReference type="AlphaFoldDB" id="A0A9P8PBY9"/>
<keyword evidence="2" id="KW-0597">Phosphoprotein</keyword>
<evidence type="ECO:0000256" key="2">
    <source>
        <dbReference type="ARBA" id="ARBA00022553"/>
    </source>
</evidence>
<dbReference type="Gene3D" id="3.30.565.10">
    <property type="entry name" value="Histidine kinase-like ATPase, C-terminal domain"/>
    <property type="match status" value="1"/>
</dbReference>
<dbReference type="PANTHER" id="PTHR11947">
    <property type="entry name" value="PYRUVATE DEHYDROGENASE KINASE"/>
    <property type="match status" value="1"/>
</dbReference>
<evidence type="ECO:0000256" key="7">
    <source>
        <dbReference type="ARBA" id="ARBA00023128"/>
    </source>
</evidence>
<organism evidence="10 11">
    <name type="scientific">Ogataea philodendri</name>
    <dbReference type="NCBI Taxonomy" id="1378263"/>
    <lineage>
        <taxon>Eukaryota</taxon>
        <taxon>Fungi</taxon>
        <taxon>Dikarya</taxon>
        <taxon>Ascomycota</taxon>
        <taxon>Saccharomycotina</taxon>
        <taxon>Pichiomycetes</taxon>
        <taxon>Pichiales</taxon>
        <taxon>Pichiaceae</taxon>
        <taxon>Ogataea</taxon>
    </lineage>
</organism>
<dbReference type="OrthoDB" id="3264224at2759"/>
<gene>
    <name evidence="10" type="ORF">OGAPHI_002256</name>
</gene>
<dbReference type="GO" id="GO:0004740">
    <property type="term" value="F:pyruvate dehydrogenase (acetyl-transferring) kinase activity"/>
    <property type="evidence" value="ECO:0007669"/>
    <property type="project" value="TreeGrafter"/>
</dbReference>
<comment type="caution">
    <text evidence="10">The sequence shown here is derived from an EMBL/GenBank/DDBJ whole genome shotgun (WGS) entry which is preliminary data.</text>
</comment>
<dbReference type="EC" id="2.7.11.-" evidence="8"/>
<comment type="subcellular location">
    <subcellularLocation>
        <location evidence="8">Mitochondrion matrix</location>
    </subcellularLocation>
</comment>
<name>A0A9P8PBY9_9ASCO</name>
<evidence type="ECO:0000256" key="3">
    <source>
        <dbReference type="ARBA" id="ARBA00022679"/>
    </source>
</evidence>
<dbReference type="SMART" id="SM00387">
    <property type="entry name" value="HATPase_c"/>
    <property type="match status" value="1"/>
</dbReference>
<protein>
    <recommendedName>
        <fullName evidence="8">Protein-serine/threonine kinase</fullName>
        <ecNumber evidence="8">2.7.11.-</ecNumber>
    </recommendedName>
</protein>
<comment type="similarity">
    <text evidence="1 8">Belongs to the PDK/BCKDK protein kinase family.</text>
</comment>
<dbReference type="InterPro" id="IPR003594">
    <property type="entry name" value="HATPase_dom"/>
</dbReference>
<dbReference type="Proteomes" id="UP000769157">
    <property type="component" value="Unassembled WGS sequence"/>
</dbReference>
<dbReference type="Gene3D" id="1.20.140.20">
    <property type="entry name" value="Alpha-ketoacid/pyruvate dehydrogenase kinase, N-terminal domain"/>
    <property type="match status" value="1"/>
</dbReference>
<dbReference type="GO" id="GO:0010906">
    <property type="term" value="P:regulation of glucose metabolic process"/>
    <property type="evidence" value="ECO:0007669"/>
    <property type="project" value="TreeGrafter"/>
</dbReference>
<dbReference type="Pfam" id="PF10436">
    <property type="entry name" value="BCDHK_Adom3"/>
    <property type="match status" value="1"/>
</dbReference>
<dbReference type="InterPro" id="IPR036784">
    <property type="entry name" value="AK/P_DHK_N_sf"/>
</dbReference>
<dbReference type="InterPro" id="IPR036890">
    <property type="entry name" value="HATPase_C_sf"/>
</dbReference>
<accession>A0A9P8PBY9</accession>
<evidence type="ECO:0000256" key="5">
    <source>
        <dbReference type="ARBA" id="ARBA00022777"/>
    </source>
</evidence>
<evidence type="ECO:0000256" key="6">
    <source>
        <dbReference type="ARBA" id="ARBA00022840"/>
    </source>
</evidence>
<keyword evidence="6 8" id="KW-0067">ATP-binding</keyword>
<reference evidence="10" key="2">
    <citation type="submission" date="2021-01" db="EMBL/GenBank/DDBJ databases">
        <authorList>
            <person name="Schikora-Tamarit M.A."/>
        </authorList>
    </citation>
    <scope>NUCLEOTIDE SEQUENCE</scope>
    <source>
        <strain evidence="10">CBS6075</strain>
    </source>
</reference>
<proteinExistence type="inferred from homology"/>
<reference evidence="10" key="1">
    <citation type="journal article" date="2021" name="Open Biol.">
        <title>Shared evolutionary footprints suggest mitochondrial oxidative damage underlies multiple complex I losses in fungi.</title>
        <authorList>
            <person name="Schikora-Tamarit M.A."/>
            <person name="Marcet-Houben M."/>
            <person name="Nosek J."/>
            <person name="Gabaldon T."/>
        </authorList>
    </citation>
    <scope>NUCLEOTIDE SEQUENCE</scope>
    <source>
        <strain evidence="10">CBS6075</strain>
    </source>
</reference>
<evidence type="ECO:0000313" key="10">
    <source>
        <dbReference type="EMBL" id="KAH3668502.1"/>
    </source>
</evidence>
<keyword evidence="4 8" id="KW-0547">Nucleotide-binding</keyword>